<dbReference type="Gramene" id="RZC56293">
    <property type="protein sequence ID" value="RZC56293"/>
    <property type="gene ID" value="C5167_015163"/>
</dbReference>
<evidence type="ECO:0008006" key="3">
    <source>
        <dbReference type="Google" id="ProtNLM"/>
    </source>
</evidence>
<keyword evidence="2" id="KW-1185">Reference proteome</keyword>
<dbReference type="EMBL" id="CM010717">
    <property type="protein sequence ID" value="RZC56293.1"/>
    <property type="molecule type" value="Genomic_DNA"/>
</dbReference>
<accession>A0A4Y7J578</accession>
<protein>
    <recommendedName>
        <fullName evidence="3">Pentatricopeptide repeat-containing protein</fullName>
    </recommendedName>
</protein>
<sequence>MRNQESPIVLSVSQTQNFPSLLKPVVRSLSLLPVIRRFLFHGYLDHHVNLGDVLHDLQICFGFQGRSVANFFGTKNKLQFLHGFLNRAKIFEAAAKLMKEMSSKGFQYDLITYSYILKDIRKVGEDNIDAHI</sequence>
<reference evidence="1 2" key="1">
    <citation type="journal article" date="2018" name="Science">
        <title>The opium poppy genome and morphinan production.</title>
        <authorList>
            <person name="Guo L."/>
            <person name="Winzer T."/>
            <person name="Yang X."/>
            <person name="Li Y."/>
            <person name="Ning Z."/>
            <person name="He Z."/>
            <person name="Teodor R."/>
            <person name="Lu Y."/>
            <person name="Bowser T.A."/>
            <person name="Graham I.A."/>
            <person name="Ye K."/>
        </authorList>
    </citation>
    <scope>NUCLEOTIDE SEQUENCE [LARGE SCALE GENOMIC DNA]</scope>
    <source>
        <strain evidence="2">cv. HN1</strain>
        <tissue evidence="1">Leaves</tissue>
    </source>
</reference>
<organism evidence="1 2">
    <name type="scientific">Papaver somniferum</name>
    <name type="common">Opium poppy</name>
    <dbReference type="NCBI Taxonomy" id="3469"/>
    <lineage>
        <taxon>Eukaryota</taxon>
        <taxon>Viridiplantae</taxon>
        <taxon>Streptophyta</taxon>
        <taxon>Embryophyta</taxon>
        <taxon>Tracheophyta</taxon>
        <taxon>Spermatophyta</taxon>
        <taxon>Magnoliopsida</taxon>
        <taxon>Ranunculales</taxon>
        <taxon>Papaveraceae</taxon>
        <taxon>Papaveroideae</taxon>
        <taxon>Papaver</taxon>
    </lineage>
</organism>
<gene>
    <name evidence="1" type="ORF">C5167_015163</name>
</gene>
<dbReference type="Proteomes" id="UP000316621">
    <property type="component" value="Chromosome 3"/>
</dbReference>
<evidence type="ECO:0000313" key="1">
    <source>
        <dbReference type="EMBL" id="RZC56293.1"/>
    </source>
</evidence>
<name>A0A4Y7J578_PAPSO</name>
<proteinExistence type="predicted"/>
<dbReference type="AlphaFoldDB" id="A0A4Y7J578"/>
<evidence type="ECO:0000313" key="2">
    <source>
        <dbReference type="Proteomes" id="UP000316621"/>
    </source>
</evidence>